<dbReference type="GO" id="GO:0031410">
    <property type="term" value="C:cytoplasmic vesicle"/>
    <property type="evidence" value="ECO:0007669"/>
    <property type="project" value="TreeGrafter"/>
</dbReference>
<accession>A0A4W3HXG2</accession>
<evidence type="ECO:0000313" key="9">
    <source>
        <dbReference type="Ensembl" id="ENSCMIP00000019572.1"/>
    </source>
</evidence>
<dbReference type="GeneTree" id="ENSGT00940000158202"/>
<evidence type="ECO:0000256" key="2">
    <source>
        <dbReference type="ARBA" id="ARBA00007007"/>
    </source>
</evidence>
<dbReference type="GO" id="GO:0005739">
    <property type="term" value="C:mitochondrion"/>
    <property type="evidence" value="ECO:0007669"/>
    <property type="project" value="UniProtKB-SubCell"/>
</dbReference>
<feature type="compositionally biased region" description="Polar residues" evidence="6">
    <location>
        <begin position="437"/>
        <end position="448"/>
    </location>
</feature>
<dbReference type="Pfam" id="PF12448">
    <property type="entry name" value="Milton"/>
    <property type="match status" value="1"/>
</dbReference>
<keyword evidence="10" id="KW-1185">Reference proteome</keyword>
<dbReference type="PANTHER" id="PTHR15751:SF13">
    <property type="entry name" value="TRAFFICKING KINESIN-BINDING PROTEIN 2"/>
    <property type="match status" value="1"/>
</dbReference>
<dbReference type="GO" id="GO:0022008">
    <property type="term" value="P:neurogenesis"/>
    <property type="evidence" value="ECO:0007669"/>
    <property type="project" value="TreeGrafter"/>
</dbReference>
<dbReference type="SMART" id="SM01423">
    <property type="entry name" value="Milton"/>
    <property type="match status" value="1"/>
</dbReference>
<evidence type="ECO:0000256" key="4">
    <source>
        <dbReference type="ARBA" id="ARBA00023128"/>
    </source>
</evidence>
<name>A0A4W3HXG2_CALMI</name>
<dbReference type="Pfam" id="PF04849">
    <property type="entry name" value="HAP1_N"/>
    <property type="match status" value="1"/>
</dbReference>
<keyword evidence="3 5" id="KW-0175">Coiled coil</keyword>
<feature type="coiled-coil region" evidence="5">
    <location>
        <begin position="193"/>
        <end position="220"/>
    </location>
</feature>
<feature type="coiled-coil region" evidence="5">
    <location>
        <begin position="130"/>
        <end position="164"/>
    </location>
</feature>
<reference evidence="10" key="3">
    <citation type="journal article" date="2014" name="Nature">
        <title>Elephant shark genome provides unique insights into gnathostome evolution.</title>
        <authorList>
            <consortium name="International Elephant Shark Genome Sequencing Consortium"/>
            <person name="Venkatesh B."/>
            <person name="Lee A.P."/>
            <person name="Ravi V."/>
            <person name="Maurya A.K."/>
            <person name="Lian M.M."/>
            <person name="Swann J.B."/>
            <person name="Ohta Y."/>
            <person name="Flajnik M.F."/>
            <person name="Sutoh Y."/>
            <person name="Kasahara M."/>
            <person name="Hoon S."/>
            <person name="Gangu V."/>
            <person name="Roy S.W."/>
            <person name="Irimia M."/>
            <person name="Korzh V."/>
            <person name="Kondrychyn I."/>
            <person name="Lim Z.W."/>
            <person name="Tay B.H."/>
            <person name="Tohari S."/>
            <person name="Kong K.W."/>
            <person name="Ho S."/>
            <person name="Lorente-Galdos B."/>
            <person name="Quilez J."/>
            <person name="Marques-Bonet T."/>
            <person name="Raney B.J."/>
            <person name="Ingham P.W."/>
            <person name="Tay A."/>
            <person name="Hillier L.W."/>
            <person name="Minx P."/>
            <person name="Boehm T."/>
            <person name="Wilson R.K."/>
            <person name="Brenner S."/>
            <person name="Warren W.C."/>
        </authorList>
    </citation>
    <scope>NUCLEOTIDE SEQUENCE [LARGE SCALE GENOMIC DNA]</scope>
</reference>
<dbReference type="GO" id="GO:0050811">
    <property type="term" value="F:GABA receptor binding"/>
    <property type="evidence" value="ECO:0007669"/>
    <property type="project" value="TreeGrafter"/>
</dbReference>
<proteinExistence type="inferred from homology"/>
<sequence>MQQTVKCNLTSFDISLVLLPDVCSREELPEVELVSLIEDQIPQYRLRADSLYLYQNKDWDQSLDSSSHASDMLSPTQAEEAFRYMILSSDRVEQMTRTYNDIDMVTHLLAERDRDLELAARIGQSLLQRNRVLTERSELLEEQLAQAYDQVNQLQHELTKKDELLRFVAIASEESESDSSCSTPLRQNESLSLSHSLIQLDSLQSKLRVLEEENLCLRSEACHLKTETINYEEKEQQLVNDCVKELRETNIHISDLADELSRKNEDIARHQEEITNLLSQIVDLQRKVKEHAIEKEELKLHLQASKDAQRQLTAELHEVQDRNAECLGMLHESQEELKELRSKSTSLSSLRWPQSYSIFPMDSLAAEIEGTMRKELSLEDSPVEDHRNQQKRVFNIVKSVNETVRARAPGCPLGSIPGSGCASAFLTAKPHQCVVGQTGTRSRNSSGSEADFNLPRFGQPGTPGGNDLATALRRLSLREENYLSEKRFFEDEQDRRLKALAEKQERSGCSTPVESILSGSTNHTDLSEMSCFSGTSSCFRTFFPEKLQIVKPIEGSMTLYQWQQLAQPNLGTILDPRPGVLTKGFELVPEDEGYHLSDLEEDDEEGIIFKAQQTSTPEEKKMQIPKEMEPAAAPFLPMPNLSTHNTPPGKCLSQTNSTYTFTTCRILHPTDLSQVTMSNLSLTSGSTSSVIVSTAPSSPLVTCRLSLGESFMKNRESTTTLSTTSSLAKLLHERGISASVYRCPLSKQPRTVTRPKTLALPCTPPNSPVHSPCPSPLAFDTRGAMDSFLASRPAETLLQEVYCLKLGRSRADSTPGCLNLVKKLKKMGIAQVVNPHKTLEQSEESRSGLHRQETALFMGTGSSLMGGLRRNQSLPNVIGGLGVVVPKMARLNEKTENKMVSSAQ</sequence>
<dbReference type="InterPro" id="IPR051946">
    <property type="entry name" value="Intracell_Traff-Reg"/>
</dbReference>
<dbReference type="GO" id="GO:1904115">
    <property type="term" value="C:axon cytoplasm"/>
    <property type="evidence" value="ECO:0007669"/>
    <property type="project" value="GOC"/>
</dbReference>
<dbReference type="SMART" id="SM01424">
    <property type="entry name" value="HAP1_N"/>
    <property type="match status" value="1"/>
</dbReference>
<dbReference type="GO" id="GO:0098957">
    <property type="term" value="P:anterograde axonal transport of mitochondrion"/>
    <property type="evidence" value="ECO:0007669"/>
    <property type="project" value="TreeGrafter"/>
</dbReference>
<dbReference type="AlphaFoldDB" id="A0A4W3HXG2"/>
<dbReference type="GO" id="GO:0006605">
    <property type="term" value="P:protein targeting"/>
    <property type="evidence" value="ECO:0007669"/>
    <property type="project" value="TreeGrafter"/>
</dbReference>
<evidence type="ECO:0000259" key="8">
    <source>
        <dbReference type="SMART" id="SM01424"/>
    </source>
</evidence>
<gene>
    <name evidence="9" type="primary">trak2</name>
</gene>
<dbReference type="InterPro" id="IPR022154">
    <property type="entry name" value="TRAK1/2_C"/>
</dbReference>
<feature type="coiled-coil region" evidence="5">
    <location>
        <begin position="253"/>
        <end position="350"/>
    </location>
</feature>
<evidence type="ECO:0000259" key="7">
    <source>
        <dbReference type="SMART" id="SM01423"/>
    </source>
</evidence>
<comment type="similarity">
    <text evidence="2">Belongs to the milton family.</text>
</comment>
<evidence type="ECO:0000256" key="1">
    <source>
        <dbReference type="ARBA" id="ARBA00004173"/>
    </source>
</evidence>
<dbReference type="GO" id="GO:0047496">
    <property type="term" value="P:vesicle transport along microtubule"/>
    <property type="evidence" value="ECO:0007669"/>
    <property type="project" value="TreeGrafter"/>
</dbReference>
<organism evidence="9 10">
    <name type="scientific">Callorhinchus milii</name>
    <name type="common">Ghost shark</name>
    <dbReference type="NCBI Taxonomy" id="7868"/>
    <lineage>
        <taxon>Eukaryota</taxon>
        <taxon>Metazoa</taxon>
        <taxon>Chordata</taxon>
        <taxon>Craniata</taxon>
        <taxon>Vertebrata</taxon>
        <taxon>Chondrichthyes</taxon>
        <taxon>Holocephali</taxon>
        <taxon>Chimaeriformes</taxon>
        <taxon>Callorhinchidae</taxon>
        <taxon>Callorhinchus</taxon>
    </lineage>
</organism>
<dbReference type="GO" id="GO:0017022">
    <property type="term" value="F:myosin binding"/>
    <property type="evidence" value="ECO:0007669"/>
    <property type="project" value="TreeGrafter"/>
</dbReference>
<dbReference type="GO" id="GO:0030425">
    <property type="term" value="C:dendrite"/>
    <property type="evidence" value="ECO:0007669"/>
    <property type="project" value="TreeGrafter"/>
</dbReference>
<comment type="subcellular location">
    <subcellularLocation>
        <location evidence="1">Mitochondrion</location>
    </subcellularLocation>
</comment>
<feature type="region of interest" description="Disordered" evidence="6">
    <location>
        <begin position="437"/>
        <end position="465"/>
    </location>
</feature>
<reference evidence="10" key="1">
    <citation type="journal article" date="2006" name="Science">
        <title>Ancient noncoding elements conserved in the human genome.</title>
        <authorList>
            <person name="Venkatesh B."/>
            <person name="Kirkness E.F."/>
            <person name="Loh Y.H."/>
            <person name="Halpern A.L."/>
            <person name="Lee A.P."/>
            <person name="Johnson J."/>
            <person name="Dandona N."/>
            <person name="Viswanathan L.D."/>
            <person name="Tay A."/>
            <person name="Venter J.C."/>
            <person name="Strausberg R.L."/>
            <person name="Brenner S."/>
        </authorList>
    </citation>
    <scope>NUCLEOTIDE SEQUENCE [LARGE SCALE GENOMIC DNA]</scope>
</reference>
<dbReference type="InterPro" id="IPR006933">
    <property type="entry name" value="HAP1_N"/>
</dbReference>
<keyword evidence="4" id="KW-0496">Mitochondrion</keyword>
<reference evidence="9" key="5">
    <citation type="submission" date="2025-09" db="UniProtKB">
        <authorList>
            <consortium name="Ensembl"/>
        </authorList>
    </citation>
    <scope>IDENTIFICATION</scope>
</reference>
<protein>
    <submittedName>
        <fullName evidence="9">Trafficking kinesin protein 2</fullName>
    </submittedName>
</protein>
<evidence type="ECO:0000313" key="10">
    <source>
        <dbReference type="Proteomes" id="UP000314986"/>
    </source>
</evidence>
<reference evidence="10" key="2">
    <citation type="journal article" date="2007" name="PLoS Biol.">
        <title>Survey sequencing and comparative analysis of the elephant shark (Callorhinchus milii) genome.</title>
        <authorList>
            <person name="Venkatesh B."/>
            <person name="Kirkness E.F."/>
            <person name="Loh Y.H."/>
            <person name="Halpern A.L."/>
            <person name="Lee A.P."/>
            <person name="Johnson J."/>
            <person name="Dandona N."/>
            <person name="Viswanathan L.D."/>
            <person name="Tay A."/>
            <person name="Venter J.C."/>
            <person name="Strausberg R.L."/>
            <person name="Brenner S."/>
        </authorList>
    </citation>
    <scope>NUCLEOTIDE SEQUENCE [LARGE SCALE GENOMIC DNA]</scope>
</reference>
<dbReference type="GO" id="GO:0048311">
    <property type="term" value="P:mitochondrion distribution"/>
    <property type="evidence" value="ECO:0007669"/>
    <property type="project" value="TreeGrafter"/>
</dbReference>
<evidence type="ECO:0000256" key="6">
    <source>
        <dbReference type="SAM" id="MobiDB-lite"/>
    </source>
</evidence>
<dbReference type="Ensembl" id="ENSCMIT00000019938.1">
    <property type="protein sequence ID" value="ENSCMIP00000019572.1"/>
    <property type="gene ID" value="ENSCMIG00000009046.1"/>
</dbReference>
<feature type="domain" description="Trafficking kinesin-binding protein C-terminal" evidence="7">
    <location>
        <begin position="405"/>
        <end position="556"/>
    </location>
</feature>
<dbReference type="Proteomes" id="UP000314986">
    <property type="component" value="Unassembled WGS sequence"/>
</dbReference>
<evidence type="ECO:0000256" key="5">
    <source>
        <dbReference type="SAM" id="Coils"/>
    </source>
</evidence>
<feature type="domain" description="HAP1 N-terminal" evidence="8">
    <location>
        <begin position="38"/>
        <end position="343"/>
    </location>
</feature>
<dbReference type="PANTHER" id="PTHR15751">
    <property type="entry name" value="TRAFFICKING KINESIN-BINDING PROTEIN"/>
    <property type="match status" value="1"/>
</dbReference>
<reference evidence="9" key="4">
    <citation type="submission" date="2025-08" db="UniProtKB">
        <authorList>
            <consortium name="Ensembl"/>
        </authorList>
    </citation>
    <scope>IDENTIFICATION</scope>
</reference>
<evidence type="ECO:0000256" key="3">
    <source>
        <dbReference type="ARBA" id="ARBA00023054"/>
    </source>
</evidence>